<keyword evidence="3" id="KW-1185">Reference proteome</keyword>
<accession>A0ABW2AIJ2</accession>
<name>A0ABW2AIJ2_9MICO</name>
<feature type="region of interest" description="Disordered" evidence="1">
    <location>
        <begin position="77"/>
        <end position="120"/>
    </location>
</feature>
<sequence length="120" mass="12852">MVVGLGFGGGRDAGEALPLDLIAQLIHRLVLAEATVGLVHRMQLAIQYVLVDREVGALQGARVDDQALAIRGRHQIGFHTEDGSGPYKATPSSSRPGVVRTSSPQISRIRYASRADTPIR</sequence>
<evidence type="ECO:0000313" key="2">
    <source>
        <dbReference type="EMBL" id="MFC6706577.1"/>
    </source>
</evidence>
<dbReference type="EMBL" id="JBHSWH010000001">
    <property type="protein sequence ID" value="MFC6706577.1"/>
    <property type="molecule type" value="Genomic_DNA"/>
</dbReference>
<dbReference type="RefSeq" id="WP_382403246.1">
    <property type="nucleotide sequence ID" value="NZ_JBHSWH010000001.1"/>
</dbReference>
<protein>
    <submittedName>
        <fullName evidence="2">Uncharacterized protein</fullName>
    </submittedName>
</protein>
<reference evidence="3" key="1">
    <citation type="journal article" date="2019" name="Int. J. Syst. Evol. Microbiol.">
        <title>The Global Catalogue of Microorganisms (GCM) 10K type strain sequencing project: providing services to taxonomists for standard genome sequencing and annotation.</title>
        <authorList>
            <consortium name="The Broad Institute Genomics Platform"/>
            <consortium name="The Broad Institute Genome Sequencing Center for Infectious Disease"/>
            <person name="Wu L."/>
            <person name="Ma J."/>
        </authorList>
    </citation>
    <scope>NUCLEOTIDE SEQUENCE [LARGE SCALE GENOMIC DNA]</scope>
    <source>
        <strain evidence="3">CCUG 58127</strain>
    </source>
</reference>
<proteinExistence type="predicted"/>
<feature type="compositionally biased region" description="Polar residues" evidence="1">
    <location>
        <begin position="90"/>
        <end position="106"/>
    </location>
</feature>
<gene>
    <name evidence="2" type="ORF">ACFQDH_15260</name>
</gene>
<evidence type="ECO:0000313" key="3">
    <source>
        <dbReference type="Proteomes" id="UP001596298"/>
    </source>
</evidence>
<dbReference type="Proteomes" id="UP001596298">
    <property type="component" value="Unassembled WGS sequence"/>
</dbReference>
<evidence type="ECO:0000256" key="1">
    <source>
        <dbReference type="SAM" id="MobiDB-lite"/>
    </source>
</evidence>
<comment type="caution">
    <text evidence="2">The sequence shown here is derived from an EMBL/GenBank/DDBJ whole genome shotgun (WGS) entry which is preliminary data.</text>
</comment>
<organism evidence="2 3">
    <name type="scientific">Flexivirga alba</name>
    <dbReference type="NCBI Taxonomy" id="702742"/>
    <lineage>
        <taxon>Bacteria</taxon>
        <taxon>Bacillati</taxon>
        <taxon>Actinomycetota</taxon>
        <taxon>Actinomycetes</taxon>
        <taxon>Micrococcales</taxon>
        <taxon>Dermacoccaceae</taxon>
        <taxon>Flexivirga</taxon>
    </lineage>
</organism>